<dbReference type="PANTHER" id="PTHR43408">
    <property type="entry name" value="FMN REDUCTASE (NADPH)"/>
    <property type="match status" value="1"/>
</dbReference>
<evidence type="ECO:0000256" key="3">
    <source>
        <dbReference type="ARBA" id="ARBA00023002"/>
    </source>
</evidence>
<dbReference type="InterPro" id="IPR029039">
    <property type="entry name" value="Flavoprotein-like_sf"/>
</dbReference>
<reference evidence="5 6" key="1">
    <citation type="submission" date="2021-01" db="EMBL/GenBank/DDBJ databases">
        <title>Genomic Encyclopedia of Type Strains, Phase IV (KMG-IV): sequencing the most valuable type-strain genomes for metagenomic binning, comparative biology and taxonomic classification.</title>
        <authorList>
            <person name="Goeker M."/>
        </authorList>
    </citation>
    <scope>NUCLEOTIDE SEQUENCE [LARGE SCALE GENOMIC DNA]</scope>
    <source>
        <strain evidence="5 6">DSM 23711</strain>
    </source>
</reference>
<evidence type="ECO:0000256" key="1">
    <source>
        <dbReference type="ARBA" id="ARBA00022630"/>
    </source>
</evidence>
<name>A0ABS2N3H8_9BACI</name>
<evidence type="ECO:0000313" key="6">
    <source>
        <dbReference type="Proteomes" id="UP001296943"/>
    </source>
</evidence>
<protein>
    <submittedName>
        <fullName evidence="5">FMN reductase</fullName>
        <ecNumber evidence="5">1.5.1.38</ecNumber>
    </submittedName>
</protein>
<dbReference type="InterPro" id="IPR005025">
    <property type="entry name" value="FMN_Rdtase-like_dom"/>
</dbReference>
<accession>A0ABS2N3H8</accession>
<organism evidence="5 6">
    <name type="scientific">Aquibacillus albus</name>
    <dbReference type="NCBI Taxonomy" id="1168171"/>
    <lineage>
        <taxon>Bacteria</taxon>
        <taxon>Bacillati</taxon>
        <taxon>Bacillota</taxon>
        <taxon>Bacilli</taxon>
        <taxon>Bacillales</taxon>
        <taxon>Bacillaceae</taxon>
        <taxon>Aquibacillus</taxon>
    </lineage>
</organism>
<dbReference type="Pfam" id="PF03358">
    <property type="entry name" value="FMN_red"/>
    <property type="match status" value="1"/>
</dbReference>
<dbReference type="RefSeq" id="WP_204501281.1">
    <property type="nucleotide sequence ID" value="NZ_JAFBDR010000020.1"/>
</dbReference>
<dbReference type="InterPro" id="IPR020048">
    <property type="entry name" value="NADPH-dep_FMN_reduc_SsuE"/>
</dbReference>
<feature type="domain" description="NADPH-dependent FMN reductase-like" evidence="4">
    <location>
        <begin position="3"/>
        <end position="140"/>
    </location>
</feature>
<evidence type="ECO:0000313" key="5">
    <source>
        <dbReference type="EMBL" id="MBM7572692.1"/>
    </source>
</evidence>
<dbReference type="EMBL" id="JAFBDR010000020">
    <property type="protein sequence ID" value="MBM7572692.1"/>
    <property type="molecule type" value="Genomic_DNA"/>
</dbReference>
<keyword evidence="1" id="KW-0285">Flavoprotein</keyword>
<dbReference type="Proteomes" id="UP001296943">
    <property type="component" value="Unassembled WGS sequence"/>
</dbReference>
<keyword evidence="6" id="KW-1185">Reference proteome</keyword>
<evidence type="ECO:0000256" key="2">
    <source>
        <dbReference type="ARBA" id="ARBA00022643"/>
    </source>
</evidence>
<evidence type="ECO:0000259" key="4">
    <source>
        <dbReference type="Pfam" id="PF03358"/>
    </source>
</evidence>
<sequence>MKKIVVISGCPSNSSRLYGVIDQVIEKLEQREMDVDHIEVFNLPADDLIHAKFDSDEIKASNSLVQQADAVVIATPVYKASFSGILKSYLDLLPQKGLENKNIFLIVMGGTIAHLLSIEYALKPVLSVLGATHIEKEVFIQDSQVVWNDHGKVDLSEEVNQRLETSISRFMNNLIMDNERGDKVTALINKA</sequence>
<dbReference type="EC" id="1.5.1.38" evidence="5"/>
<dbReference type="SUPFAM" id="SSF52218">
    <property type="entry name" value="Flavoproteins"/>
    <property type="match status" value="1"/>
</dbReference>
<keyword evidence="2" id="KW-0288">FMN</keyword>
<dbReference type="GO" id="GO:0052873">
    <property type="term" value="F:FMN reductase (NADPH) activity"/>
    <property type="evidence" value="ECO:0007669"/>
    <property type="project" value="UniProtKB-EC"/>
</dbReference>
<keyword evidence="3 5" id="KW-0560">Oxidoreductase</keyword>
<dbReference type="NCBIfam" id="TIGR03567">
    <property type="entry name" value="FMN_reduc_SsuE"/>
    <property type="match status" value="1"/>
</dbReference>
<gene>
    <name evidence="5" type="ORF">JOC48_003223</name>
</gene>
<dbReference type="Gene3D" id="3.40.50.360">
    <property type="match status" value="1"/>
</dbReference>
<proteinExistence type="predicted"/>
<dbReference type="InterPro" id="IPR051814">
    <property type="entry name" value="NAD(P)H-dep_FMN_reductase"/>
</dbReference>
<dbReference type="PANTHER" id="PTHR43408:SF1">
    <property type="entry name" value="FMN REDUCTASE (NADPH)"/>
    <property type="match status" value="1"/>
</dbReference>
<comment type="caution">
    <text evidence="5">The sequence shown here is derived from an EMBL/GenBank/DDBJ whole genome shotgun (WGS) entry which is preliminary data.</text>
</comment>